<dbReference type="EMBL" id="CAJNNV010005308">
    <property type="protein sequence ID" value="CAE8591914.1"/>
    <property type="molecule type" value="Genomic_DNA"/>
</dbReference>
<accession>A0A813DWY8</accession>
<evidence type="ECO:0000256" key="1">
    <source>
        <dbReference type="SAM" id="MobiDB-lite"/>
    </source>
</evidence>
<reference evidence="2" key="1">
    <citation type="submission" date="2021-02" db="EMBL/GenBank/DDBJ databases">
        <authorList>
            <person name="Dougan E. K."/>
            <person name="Rhodes N."/>
            <person name="Thang M."/>
            <person name="Chan C."/>
        </authorList>
    </citation>
    <scope>NUCLEOTIDE SEQUENCE</scope>
</reference>
<feature type="region of interest" description="Disordered" evidence="1">
    <location>
        <begin position="65"/>
        <end position="148"/>
    </location>
</feature>
<feature type="non-terminal residue" evidence="2">
    <location>
        <position position="1"/>
    </location>
</feature>
<comment type="caution">
    <text evidence="2">The sequence shown here is derived from an EMBL/GenBank/DDBJ whole genome shotgun (WGS) entry which is preliminary data.</text>
</comment>
<proteinExistence type="predicted"/>
<evidence type="ECO:0000313" key="2">
    <source>
        <dbReference type="EMBL" id="CAE8591914.1"/>
    </source>
</evidence>
<evidence type="ECO:0000313" key="3">
    <source>
        <dbReference type="Proteomes" id="UP000654075"/>
    </source>
</evidence>
<name>A0A813DWY8_POLGL</name>
<dbReference type="Proteomes" id="UP000654075">
    <property type="component" value="Unassembled WGS sequence"/>
</dbReference>
<protein>
    <submittedName>
        <fullName evidence="2">Uncharacterized protein</fullName>
    </submittedName>
</protein>
<keyword evidence="3" id="KW-1185">Reference proteome</keyword>
<dbReference type="AlphaFoldDB" id="A0A813DWY8"/>
<sequence length="161" mass="16316">SSRARSMSGAGGHSLSCSEASLVGKSTCIALRSLDLLRSGESLGSSNFDQRAPAAIAAFAAKVDSRGLTSSPALGAAKRSSSGSRTDVKRAGSAMDKTPENPSSSRPGKGRGKGKSKVPPVTPARSQQRGPPSGPEAMAKAFAEDGSTCRVPELPEILGFT</sequence>
<organism evidence="2 3">
    <name type="scientific">Polarella glacialis</name>
    <name type="common">Dinoflagellate</name>
    <dbReference type="NCBI Taxonomy" id="89957"/>
    <lineage>
        <taxon>Eukaryota</taxon>
        <taxon>Sar</taxon>
        <taxon>Alveolata</taxon>
        <taxon>Dinophyceae</taxon>
        <taxon>Suessiales</taxon>
        <taxon>Suessiaceae</taxon>
        <taxon>Polarella</taxon>
    </lineage>
</organism>
<gene>
    <name evidence="2" type="ORF">PGLA1383_LOCUS10575</name>
</gene>